<proteinExistence type="predicted"/>
<accession>A0A6C0E077</accession>
<keyword evidence="1" id="KW-0472">Membrane</keyword>
<evidence type="ECO:0000313" key="2">
    <source>
        <dbReference type="EMBL" id="QHT22102.1"/>
    </source>
</evidence>
<keyword evidence="1" id="KW-0812">Transmembrane</keyword>
<protein>
    <submittedName>
        <fullName evidence="2">Uncharacterized protein</fullName>
    </submittedName>
</protein>
<evidence type="ECO:0000256" key="1">
    <source>
        <dbReference type="SAM" id="Phobius"/>
    </source>
</evidence>
<feature type="transmembrane region" description="Helical" evidence="1">
    <location>
        <begin position="59"/>
        <end position="80"/>
    </location>
</feature>
<dbReference type="AlphaFoldDB" id="A0A6C0E077"/>
<reference evidence="2" key="1">
    <citation type="journal article" date="2020" name="Nature">
        <title>Giant virus diversity and host interactions through global metagenomics.</title>
        <authorList>
            <person name="Schulz F."/>
            <person name="Roux S."/>
            <person name="Paez-Espino D."/>
            <person name="Jungbluth S."/>
            <person name="Walsh D.A."/>
            <person name="Denef V.J."/>
            <person name="McMahon K.D."/>
            <person name="Konstantinidis K.T."/>
            <person name="Eloe-Fadrosh E.A."/>
            <person name="Kyrpides N.C."/>
            <person name="Woyke T."/>
        </authorList>
    </citation>
    <scope>NUCLEOTIDE SEQUENCE</scope>
    <source>
        <strain evidence="2">GVMAG-M-3300023179-103</strain>
    </source>
</reference>
<organism evidence="2">
    <name type="scientific">viral metagenome</name>
    <dbReference type="NCBI Taxonomy" id="1070528"/>
    <lineage>
        <taxon>unclassified sequences</taxon>
        <taxon>metagenomes</taxon>
        <taxon>organismal metagenomes</taxon>
    </lineage>
</organism>
<dbReference type="EMBL" id="MN739702">
    <property type="protein sequence ID" value="QHT22102.1"/>
    <property type="molecule type" value="Genomic_DNA"/>
</dbReference>
<keyword evidence="1" id="KW-1133">Transmembrane helix</keyword>
<sequence>MSIKNMSKEELTKIIVEQNTMISNMSNQLKEIIDLSNSNLSEKTNVEQNLGTQNNRKMYLVKLQFLLFVLLIITIVWLIFNVKKITI</sequence>
<name>A0A6C0E077_9ZZZZ</name>